<feature type="transmembrane region" description="Helical" evidence="1">
    <location>
        <begin position="61"/>
        <end position="83"/>
    </location>
</feature>
<dbReference type="RefSeq" id="WP_005359091.1">
    <property type="nucleotide sequence ID" value="NZ_CP102282.1"/>
</dbReference>
<dbReference type="AlphaFoldDB" id="A0A413RDJ4"/>
<proteinExistence type="predicted"/>
<protein>
    <submittedName>
        <fullName evidence="2">Uncharacterized protein</fullName>
    </submittedName>
</protein>
<sequence>MRVMLNYLKMDMYRAFVNSKFIFTVIVIAFLPFLACAEKQGYSFVNVFSSNSIFEYFNEVTFWSQIGILIFIIISFVYADCICDDLSQGNYIYSITRGNINGYVMSKIICVFINSIVTFITGMLLFAGVSYVLFGFQWEVAGGEINNQYIYSYMTDRTFSGMLENKNYLIFFLCSVGTKSILYGITSLSSLLMSLYIKNKLLIMCVPVLLITVGSYSLEYILPNYSGYKYVYSVDFFNMKDTSEAIIMLGLITIVIVGIITMLIIRRMRRIVVG</sequence>
<gene>
    <name evidence="3" type="ORF">DW929_11065</name>
    <name evidence="2" type="ORF">DW944_01400</name>
</gene>
<evidence type="ECO:0000313" key="2">
    <source>
        <dbReference type="EMBL" id="RHA20852.1"/>
    </source>
</evidence>
<accession>A0A413RDJ4</accession>
<organism evidence="2 5">
    <name type="scientific">Eubacterium ventriosum</name>
    <dbReference type="NCBI Taxonomy" id="39496"/>
    <lineage>
        <taxon>Bacteria</taxon>
        <taxon>Bacillati</taxon>
        <taxon>Bacillota</taxon>
        <taxon>Clostridia</taxon>
        <taxon>Eubacteriales</taxon>
        <taxon>Eubacteriaceae</taxon>
        <taxon>Eubacterium</taxon>
    </lineage>
</organism>
<name>A0A413RDJ4_9FIRM</name>
<reference evidence="4 5" key="1">
    <citation type="submission" date="2018-08" db="EMBL/GenBank/DDBJ databases">
        <title>A genome reference for cultivated species of the human gut microbiota.</title>
        <authorList>
            <person name="Zou Y."/>
            <person name="Xue W."/>
            <person name="Luo G."/>
        </authorList>
    </citation>
    <scope>NUCLEOTIDE SEQUENCE [LARGE SCALE GENOMIC DNA]</scope>
    <source>
        <strain evidence="3 4">AM43-2</strain>
        <strain evidence="2 5">AM44-11BH</strain>
    </source>
</reference>
<evidence type="ECO:0000313" key="5">
    <source>
        <dbReference type="Proteomes" id="UP000284779"/>
    </source>
</evidence>
<evidence type="ECO:0000313" key="4">
    <source>
        <dbReference type="Proteomes" id="UP000284598"/>
    </source>
</evidence>
<keyword evidence="1" id="KW-0812">Transmembrane</keyword>
<comment type="caution">
    <text evidence="2">The sequence shown here is derived from an EMBL/GenBank/DDBJ whole genome shotgun (WGS) entry which is preliminary data.</text>
</comment>
<keyword evidence="5" id="KW-1185">Reference proteome</keyword>
<keyword evidence="1" id="KW-1133">Transmembrane helix</keyword>
<evidence type="ECO:0000313" key="3">
    <source>
        <dbReference type="EMBL" id="RHA52435.1"/>
    </source>
</evidence>
<dbReference type="Proteomes" id="UP000284779">
    <property type="component" value="Unassembled WGS sequence"/>
</dbReference>
<evidence type="ECO:0000256" key="1">
    <source>
        <dbReference type="SAM" id="Phobius"/>
    </source>
</evidence>
<feature type="transmembrane region" description="Helical" evidence="1">
    <location>
        <begin position="104"/>
        <end position="134"/>
    </location>
</feature>
<keyword evidence="1" id="KW-0472">Membrane</keyword>
<feature type="transmembrane region" description="Helical" evidence="1">
    <location>
        <begin position="201"/>
        <end position="222"/>
    </location>
</feature>
<dbReference type="Proteomes" id="UP000284598">
    <property type="component" value="Unassembled WGS sequence"/>
</dbReference>
<feature type="transmembrane region" description="Helical" evidence="1">
    <location>
        <begin position="168"/>
        <end position="189"/>
    </location>
</feature>
<dbReference type="EMBL" id="QSFO01000015">
    <property type="protein sequence ID" value="RHA52435.1"/>
    <property type="molecule type" value="Genomic_DNA"/>
</dbReference>
<feature type="transmembrane region" description="Helical" evidence="1">
    <location>
        <begin position="245"/>
        <end position="265"/>
    </location>
</feature>
<dbReference type="EMBL" id="QSFD01000001">
    <property type="protein sequence ID" value="RHA20852.1"/>
    <property type="molecule type" value="Genomic_DNA"/>
</dbReference>